<dbReference type="Pfam" id="PF00498">
    <property type="entry name" value="FHA"/>
    <property type="match status" value="1"/>
</dbReference>
<name>A0A1I3DNS1_9BURK</name>
<keyword evidence="3" id="KW-1185">Reference proteome</keyword>
<evidence type="ECO:0000313" key="2">
    <source>
        <dbReference type="EMBL" id="SFH88380.1"/>
    </source>
</evidence>
<feature type="domain" description="FHA" evidence="1">
    <location>
        <begin position="19"/>
        <end position="68"/>
    </location>
</feature>
<dbReference type="SMART" id="SM00240">
    <property type="entry name" value="FHA"/>
    <property type="match status" value="1"/>
</dbReference>
<sequence>MATLKNSFSGESCLLRTHHLFGRDGARCDTVIGDPYVSRMHAHIRWMGGRWELHDHSSNGTLVSGTLVRDGERVVLQQGDLIHFSKASAAYWHVDELNDPADMLWPLRDPARPIVLDSAHVLPGDAVPAVTIVRSADGEWLCDDTSTLRVLRDGDEVVSGDLAWRLVLARSHATMVLPESSGMPVSLQRIDFTVSRDEEHVQAVLHTRGGTADLGERAHHYCLVTLARICSTDVQAGYDAASQGWVDLEVLARMLGTDVSHVNVQIHRARAQVAALLSPDMAQLVERRRGSVRFGTLGFRVFRGELLECQSTPATQIGSALYRPVPAVTLPSLHAG</sequence>
<dbReference type="CDD" id="cd00060">
    <property type="entry name" value="FHA"/>
    <property type="match status" value="1"/>
</dbReference>
<dbReference type="AlphaFoldDB" id="A0A1I3DNS1"/>
<dbReference type="InterPro" id="IPR000253">
    <property type="entry name" value="FHA_dom"/>
</dbReference>
<dbReference type="RefSeq" id="WP_091006826.1">
    <property type="nucleotide sequence ID" value="NZ_CP041743.1"/>
</dbReference>
<dbReference type="EMBL" id="FOQU01000001">
    <property type="protein sequence ID" value="SFH88380.1"/>
    <property type="molecule type" value="Genomic_DNA"/>
</dbReference>
<reference evidence="2 3" key="1">
    <citation type="submission" date="2016-10" db="EMBL/GenBank/DDBJ databases">
        <authorList>
            <person name="de Groot N.N."/>
        </authorList>
    </citation>
    <scope>NUCLEOTIDE SEQUENCE [LARGE SCALE GENOMIC DNA]</scope>
    <source>
        <strain evidence="2 3">LMG 23650</strain>
    </source>
</reference>
<organism evidence="2 3">
    <name type="scientific">Paraburkholderia megapolitana</name>
    <dbReference type="NCBI Taxonomy" id="420953"/>
    <lineage>
        <taxon>Bacteria</taxon>
        <taxon>Pseudomonadati</taxon>
        <taxon>Pseudomonadota</taxon>
        <taxon>Betaproteobacteria</taxon>
        <taxon>Burkholderiales</taxon>
        <taxon>Burkholderiaceae</taxon>
        <taxon>Paraburkholderia</taxon>
    </lineage>
</organism>
<dbReference type="Proteomes" id="UP000199548">
    <property type="component" value="Unassembled WGS sequence"/>
</dbReference>
<evidence type="ECO:0000313" key="3">
    <source>
        <dbReference type="Proteomes" id="UP000199548"/>
    </source>
</evidence>
<proteinExistence type="predicted"/>
<dbReference type="Gene3D" id="2.60.200.20">
    <property type="match status" value="1"/>
</dbReference>
<protein>
    <submittedName>
        <fullName evidence="2">FHA domain protein</fullName>
    </submittedName>
</protein>
<dbReference type="STRING" id="420953.SAMN05192543_101437"/>
<gene>
    <name evidence="2" type="ORF">SAMN05192543_101437</name>
</gene>
<dbReference type="SUPFAM" id="SSF49879">
    <property type="entry name" value="SMAD/FHA domain"/>
    <property type="match status" value="1"/>
</dbReference>
<dbReference type="OrthoDB" id="273564at2"/>
<evidence type="ECO:0000259" key="1">
    <source>
        <dbReference type="PROSITE" id="PS50006"/>
    </source>
</evidence>
<dbReference type="InterPro" id="IPR008984">
    <property type="entry name" value="SMAD_FHA_dom_sf"/>
</dbReference>
<accession>A0A1I3DNS1</accession>
<dbReference type="PROSITE" id="PS50006">
    <property type="entry name" value="FHA_DOMAIN"/>
    <property type="match status" value="1"/>
</dbReference>